<gene>
    <name evidence="1" type="ORF">S01H1_43708</name>
</gene>
<organism evidence="1">
    <name type="scientific">marine sediment metagenome</name>
    <dbReference type="NCBI Taxonomy" id="412755"/>
    <lineage>
        <taxon>unclassified sequences</taxon>
        <taxon>metagenomes</taxon>
        <taxon>ecological metagenomes</taxon>
    </lineage>
</organism>
<reference evidence="1" key="1">
    <citation type="journal article" date="2014" name="Front. Microbiol.">
        <title>High frequency of phylogenetically diverse reductive dehalogenase-homologous genes in deep subseafloor sedimentary metagenomes.</title>
        <authorList>
            <person name="Kawai M."/>
            <person name="Futagami T."/>
            <person name="Toyoda A."/>
            <person name="Takaki Y."/>
            <person name="Nishi S."/>
            <person name="Hori S."/>
            <person name="Arai W."/>
            <person name="Tsubouchi T."/>
            <person name="Morono Y."/>
            <person name="Uchiyama I."/>
            <person name="Ito T."/>
            <person name="Fujiyama A."/>
            <person name="Inagaki F."/>
            <person name="Takami H."/>
        </authorList>
    </citation>
    <scope>NUCLEOTIDE SEQUENCE</scope>
    <source>
        <strain evidence="1">Expedition CK06-06</strain>
    </source>
</reference>
<evidence type="ECO:0000313" key="1">
    <source>
        <dbReference type="EMBL" id="GAG01712.1"/>
    </source>
</evidence>
<dbReference type="AlphaFoldDB" id="X0UR44"/>
<name>X0UR44_9ZZZZ</name>
<sequence length="63" mass="6925">MNLGDCAFPASGFGWNPITSGNWIGKVVWAPQLSHSVPTTTEAVGRSRENRLLWRAPYDSYAS</sequence>
<comment type="caution">
    <text evidence="1">The sequence shown here is derived from an EMBL/GenBank/DDBJ whole genome shotgun (WGS) entry which is preliminary data.</text>
</comment>
<accession>X0UR44</accession>
<proteinExistence type="predicted"/>
<protein>
    <submittedName>
        <fullName evidence="1">Uncharacterized protein</fullName>
    </submittedName>
</protein>
<dbReference type="EMBL" id="BARS01027854">
    <property type="protein sequence ID" value="GAG01712.1"/>
    <property type="molecule type" value="Genomic_DNA"/>
</dbReference>